<dbReference type="Pfam" id="PF11741">
    <property type="entry name" value="AMIN"/>
    <property type="match status" value="1"/>
</dbReference>
<dbReference type="InterPro" id="IPR021731">
    <property type="entry name" value="AMIN_dom"/>
</dbReference>
<keyword evidence="5" id="KW-1185">Reference proteome</keyword>
<dbReference type="EC" id="3.5.1.28" evidence="4"/>
<dbReference type="GO" id="GO:0009253">
    <property type="term" value="P:peptidoglycan catabolic process"/>
    <property type="evidence" value="ECO:0007669"/>
    <property type="project" value="InterPro"/>
</dbReference>
<organism evidence="4 5">
    <name type="scientific">Methylomusa anaerophila</name>
    <dbReference type="NCBI Taxonomy" id="1930071"/>
    <lineage>
        <taxon>Bacteria</taxon>
        <taxon>Bacillati</taxon>
        <taxon>Bacillota</taxon>
        <taxon>Negativicutes</taxon>
        <taxon>Selenomonadales</taxon>
        <taxon>Sporomusaceae</taxon>
        <taxon>Methylomusa</taxon>
    </lineage>
</organism>
<proteinExistence type="predicted"/>
<evidence type="ECO:0000256" key="1">
    <source>
        <dbReference type="ARBA" id="ARBA00022801"/>
    </source>
</evidence>
<dbReference type="GO" id="GO:0030288">
    <property type="term" value="C:outer membrane-bounded periplasmic space"/>
    <property type="evidence" value="ECO:0007669"/>
    <property type="project" value="TreeGrafter"/>
</dbReference>
<keyword evidence="1 4" id="KW-0378">Hydrolase</keyword>
<dbReference type="Pfam" id="PF01520">
    <property type="entry name" value="Amidase_3"/>
    <property type="match status" value="1"/>
</dbReference>
<dbReference type="Gene3D" id="3.40.630.40">
    <property type="entry name" value="Zn-dependent exopeptidases"/>
    <property type="match status" value="1"/>
</dbReference>
<feature type="domain" description="MurNAc-LAA" evidence="3">
    <location>
        <begin position="267"/>
        <end position="377"/>
    </location>
</feature>
<evidence type="ECO:0000259" key="3">
    <source>
        <dbReference type="SMART" id="SM00646"/>
    </source>
</evidence>
<dbReference type="PANTHER" id="PTHR30404">
    <property type="entry name" value="N-ACETYLMURAMOYL-L-ALANINE AMIDASE"/>
    <property type="match status" value="1"/>
</dbReference>
<dbReference type="PANTHER" id="PTHR30404:SF0">
    <property type="entry name" value="N-ACETYLMURAMOYL-L-ALANINE AMIDASE AMIC"/>
    <property type="match status" value="1"/>
</dbReference>
<dbReference type="InterPro" id="IPR050695">
    <property type="entry name" value="N-acetylmuramoyl_amidase_3"/>
</dbReference>
<accession>A0A348AMJ8</accession>
<sequence>MQRLIVWVLLAMWLMMPGVLAAEAKASGASQATKAPEVKAVTLASALKPNAAGSSSETSKNIEITNIRWANHTDSIAGTDMVRVVMDSSGPVEADGTIISAPTPRLVVNIKGAKPGTINNNIAFDGKIVDKVSVTANANDNITKIVFDLSTTIEDNGYKVFTLPSNDQANKSFRVVVDINKPLPIPNFSFTAGLKDKVIVLDPGHGGSDPGAIGPSKTQEKMVTLAVANNVKNLLEKAGAVVVMTRQNDRDVYGPNASAVNELKARTTVANNRKADVFLSIHADSFTDRSAGGTSTYYYSKTLYDAMLARSLQASLIEAGQLQDRRANPANFYVVKNTRMPAALVELGFISNPQEEKLLNSPDFQQKISSGIVNGLERFFSQAARLRGGE</sequence>
<protein>
    <submittedName>
        <fullName evidence="4">N-acetylmuramoyl-L-alanine amidase AmiC</fullName>
        <ecNumber evidence="4">3.5.1.28</ecNumber>
    </submittedName>
</protein>
<dbReference type="Gene3D" id="2.60.40.3500">
    <property type="match status" value="1"/>
</dbReference>
<keyword evidence="2" id="KW-0732">Signal</keyword>
<evidence type="ECO:0000313" key="4">
    <source>
        <dbReference type="EMBL" id="BBB92296.1"/>
    </source>
</evidence>
<dbReference type="InterPro" id="IPR002508">
    <property type="entry name" value="MurNAc-LAA_cat"/>
</dbReference>
<dbReference type="GO" id="GO:0008745">
    <property type="term" value="F:N-acetylmuramoyl-L-alanine amidase activity"/>
    <property type="evidence" value="ECO:0007669"/>
    <property type="project" value="UniProtKB-EC"/>
</dbReference>
<reference evidence="4 5" key="1">
    <citation type="journal article" date="2018" name="Int. J. Syst. Evol. Microbiol.">
        <title>Methylomusa anaerophila gen. nov., sp. nov., an anaerobic methanol-utilizing bacterium isolated from a microbial fuel cell.</title>
        <authorList>
            <person name="Amano N."/>
            <person name="Yamamuro A."/>
            <person name="Miyahara M."/>
            <person name="Kouzuma A."/>
            <person name="Abe T."/>
            <person name="Watanabe K."/>
        </authorList>
    </citation>
    <scope>NUCLEOTIDE SEQUENCE [LARGE SCALE GENOMIC DNA]</scope>
    <source>
        <strain evidence="4 5">MMFC1</strain>
    </source>
</reference>
<dbReference type="Proteomes" id="UP000276437">
    <property type="component" value="Chromosome"/>
</dbReference>
<gene>
    <name evidence="4" type="primary">amiC_2</name>
    <name evidence="4" type="ORF">MAMMFC1_02981</name>
</gene>
<feature type="signal peptide" evidence="2">
    <location>
        <begin position="1"/>
        <end position="21"/>
    </location>
</feature>
<dbReference type="EMBL" id="AP018449">
    <property type="protein sequence ID" value="BBB92296.1"/>
    <property type="molecule type" value="Genomic_DNA"/>
</dbReference>
<dbReference type="AlphaFoldDB" id="A0A348AMJ8"/>
<evidence type="ECO:0000313" key="5">
    <source>
        <dbReference type="Proteomes" id="UP000276437"/>
    </source>
</evidence>
<dbReference type="SUPFAM" id="SSF53187">
    <property type="entry name" value="Zn-dependent exopeptidases"/>
    <property type="match status" value="1"/>
</dbReference>
<dbReference type="CDD" id="cd02696">
    <property type="entry name" value="MurNAc-LAA"/>
    <property type="match status" value="1"/>
</dbReference>
<dbReference type="SMART" id="SM00646">
    <property type="entry name" value="Ami_3"/>
    <property type="match status" value="1"/>
</dbReference>
<dbReference type="RefSeq" id="WP_232035469.1">
    <property type="nucleotide sequence ID" value="NZ_AP018449.1"/>
</dbReference>
<feature type="chain" id="PRO_5016830943" evidence="2">
    <location>
        <begin position="22"/>
        <end position="390"/>
    </location>
</feature>
<name>A0A348AMJ8_9FIRM</name>
<evidence type="ECO:0000256" key="2">
    <source>
        <dbReference type="SAM" id="SignalP"/>
    </source>
</evidence>
<dbReference type="KEGG" id="mana:MAMMFC1_02981"/>